<dbReference type="SUPFAM" id="SSF52507">
    <property type="entry name" value="Homo-oligomeric flavin-containing Cys decarboxylases, HFCD"/>
    <property type="match status" value="1"/>
</dbReference>
<dbReference type="RefSeq" id="WP_183355321.1">
    <property type="nucleotide sequence ID" value="NZ_BLXX01000008.1"/>
</dbReference>
<gene>
    <name evidence="3 7" type="primary">coaBC</name>
    <name evidence="7" type="ORF">GMST_27820</name>
</gene>
<dbReference type="GO" id="GO:0010181">
    <property type="term" value="F:FMN binding"/>
    <property type="evidence" value="ECO:0007669"/>
    <property type="project" value="UniProtKB-UniRule"/>
</dbReference>
<keyword evidence="3 4" id="KW-0436">Ligase</keyword>
<dbReference type="GO" id="GO:0004633">
    <property type="term" value="F:phosphopantothenoylcysteine decarboxylase activity"/>
    <property type="evidence" value="ECO:0007669"/>
    <property type="project" value="UniProtKB-UniRule"/>
</dbReference>
<keyword evidence="3 4" id="KW-0288">FMN</keyword>
<feature type="region of interest" description="Phosphopantothenoylcysteine decarboxylase" evidence="3">
    <location>
        <begin position="1"/>
        <end position="188"/>
    </location>
</feature>
<dbReference type="GO" id="GO:0004632">
    <property type="term" value="F:phosphopantothenate--cysteine ligase activity"/>
    <property type="evidence" value="ECO:0007669"/>
    <property type="project" value="UniProtKB-UniRule"/>
</dbReference>
<evidence type="ECO:0000313" key="8">
    <source>
        <dbReference type="Proteomes" id="UP000556026"/>
    </source>
</evidence>
<dbReference type="UniPathway" id="UPA00241">
    <property type="reaction ID" value="UER00353"/>
</dbReference>
<evidence type="ECO:0000256" key="4">
    <source>
        <dbReference type="RuleBase" id="RU364078"/>
    </source>
</evidence>
<sequence length="398" mass="42600">MLRGKTIVLGVTGGIAVYKAVELLRLLTKAGAAVHVVMTRGATEFVTPLTFQTLSGNPVHLELFNLISEQHIGHISLAERADLFVIAPATANFIGKIANGIADDLLTTTVMATRAPVLIAPAMNVHMYQNPIYRENEEKLKRHGYLIVPPASGMLACGYQGEGKLPEPELLLEEALAALTPKKLAGTRILVTAGPTQEEIDPVRFVSNHSSGKMGYAIARQARLRGAQVTLVTGPCAIAPPYGVEVVRVQSAAAMREAVLARLDQIDVVVKAAAVADYRPKVRAGQKVKKGAEEIVIELEKNPDILGELGRLKGKQVLVGFAAETDDLVANAKAKLTRKNLDLIVANDVSQEGAGFNVDTNIAKLLFADGRLEDVPLTGKQELAGIILDRIEQLRKAG</sequence>
<evidence type="ECO:0000256" key="1">
    <source>
        <dbReference type="ARBA" id="ARBA00022793"/>
    </source>
</evidence>
<dbReference type="NCBIfam" id="TIGR00521">
    <property type="entry name" value="coaBC_dfp"/>
    <property type="match status" value="1"/>
</dbReference>
<keyword evidence="1 3" id="KW-0210">Decarboxylase</keyword>
<evidence type="ECO:0000256" key="2">
    <source>
        <dbReference type="ARBA" id="ARBA00023239"/>
    </source>
</evidence>
<name>A0A6V8MKK6_9BACT</name>
<keyword evidence="3 4" id="KW-0285">Flavoprotein</keyword>
<comment type="similarity">
    <text evidence="3 4">In the N-terminal section; belongs to the HFCD (homo-oligomeric flavin containing Cys decarboxylase) superfamily.</text>
</comment>
<dbReference type="Pfam" id="PF02441">
    <property type="entry name" value="Flavoprotein"/>
    <property type="match status" value="1"/>
</dbReference>
<dbReference type="InterPro" id="IPR036551">
    <property type="entry name" value="Flavin_trans-like"/>
</dbReference>
<dbReference type="InterPro" id="IPR007085">
    <property type="entry name" value="DNA/pantothenate-metab_flavo_C"/>
</dbReference>
<comment type="cofactor">
    <cofactor evidence="3">
        <name>Mg(2+)</name>
        <dbReference type="ChEBI" id="CHEBI:18420"/>
    </cofactor>
</comment>
<feature type="binding site" evidence="3">
    <location>
        <position position="335"/>
    </location>
    <ligand>
        <name>CTP</name>
        <dbReference type="ChEBI" id="CHEBI:37563"/>
    </ligand>
</feature>
<keyword evidence="3" id="KW-0511">Multifunctional enzyme</keyword>
<feature type="active site" description="Proton donor" evidence="3">
    <location>
        <position position="157"/>
    </location>
</feature>
<feature type="region of interest" description="Phosphopantothenate--cysteine ligase" evidence="3">
    <location>
        <begin position="189"/>
        <end position="398"/>
    </location>
</feature>
<dbReference type="Gene3D" id="3.40.50.10300">
    <property type="entry name" value="CoaB-like"/>
    <property type="match status" value="1"/>
</dbReference>
<dbReference type="GO" id="GO:0015937">
    <property type="term" value="P:coenzyme A biosynthetic process"/>
    <property type="evidence" value="ECO:0007669"/>
    <property type="project" value="UniProtKB-UniRule"/>
</dbReference>
<reference evidence="8" key="1">
    <citation type="submission" date="2020-06" db="EMBL/GenBank/DDBJ databases">
        <title>Draft genomic sequence of Geomonas sp. Red330.</title>
        <authorList>
            <person name="Itoh H."/>
            <person name="Zhenxing X."/>
            <person name="Ushijima N."/>
            <person name="Masuda Y."/>
            <person name="Shiratori Y."/>
            <person name="Senoo K."/>
        </authorList>
    </citation>
    <scope>NUCLEOTIDE SEQUENCE [LARGE SCALE GENOMIC DNA]</scope>
    <source>
        <strain evidence="8">Red330</strain>
    </source>
</reference>
<comment type="function">
    <text evidence="3">Catalyzes two sequential steps in the biosynthesis of coenzyme A. In the first step cysteine is conjugated to 4'-phosphopantothenate to form 4-phosphopantothenoylcysteine. In the second step the latter compound is decarboxylated to form 4'-phosphopantotheine.</text>
</comment>
<dbReference type="GO" id="GO:0071513">
    <property type="term" value="C:phosphopantothenoylcysteine decarboxylase complex"/>
    <property type="evidence" value="ECO:0007669"/>
    <property type="project" value="TreeGrafter"/>
</dbReference>
<comment type="similarity">
    <text evidence="3 4">In the C-terminal section; belongs to the PPC synthetase family.</text>
</comment>
<keyword evidence="8" id="KW-1185">Reference proteome</keyword>
<dbReference type="InterPro" id="IPR003382">
    <property type="entry name" value="Flavoprotein"/>
</dbReference>
<comment type="cofactor">
    <cofactor evidence="3">
        <name>FMN</name>
        <dbReference type="ChEBI" id="CHEBI:58210"/>
    </cofactor>
    <text evidence="3">Binds 1 FMN per subunit.</text>
</comment>
<dbReference type="GO" id="GO:0015941">
    <property type="term" value="P:pantothenate catabolic process"/>
    <property type="evidence" value="ECO:0007669"/>
    <property type="project" value="InterPro"/>
</dbReference>
<feature type="binding site" evidence="3">
    <location>
        <position position="339"/>
    </location>
    <ligand>
        <name>CTP</name>
        <dbReference type="ChEBI" id="CHEBI:37563"/>
    </ligand>
</feature>
<dbReference type="EC" id="6.3.2.5" evidence="3"/>
<feature type="binding site" evidence="3">
    <location>
        <begin position="303"/>
        <end position="306"/>
    </location>
    <ligand>
        <name>CTP</name>
        <dbReference type="ChEBI" id="CHEBI:37563"/>
    </ligand>
</feature>
<dbReference type="GO" id="GO:0046872">
    <property type="term" value="F:metal ion binding"/>
    <property type="evidence" value="ECO:0007669"/>
    <property type="project" value="UniProtKB-KW"/>
</dbReference>
<comment type="catalytic activity">
    <reaction evidence="3 4">
        <text>N-[(R)-4-phosphopantothenoyl]-L-cysteine + H(+) = (R)-4'-phosphopantetheine + CO2</text>
        <dbReference type="Rhea" id="RHEA:16793"/>
        <dbReference type="ChEBI" id="CHEBI:15378"/>
        <dbReference type="ChEBI" id="CHEBI:16526"/>
        <dbReference type="ChEBI" id="CHEBI:59458"/>
        <dbReference type="ChEBI" id="CHEBI:61723"/>
        <dbReference type="EC" id="4.1.1.36"/>
    </reaction>
</comment>
<evidence type="ECO:0000259" key="5">
    <source>
        <dbReference type="Pfam" id="PF02441"/>
    </source>
</evidence>
<feature type="domain" description="DNA/pantothenate metabolism flavoprotein C-terminal" evidence="6">
    <location>
        <begin position="184"/>
        <end position="393"/>
    </location>
</feature>
<comment type="caution">
    <text evidence="7">The sequence shown here is derived from an EMBL/GenBank/DDBJ whole genome shotgun (WGS) entry which is preliminary data.</text>
</comment>
<comment type="function">
    <text evidence="4">Catalyzes two steps in the biosynthesis of coenzyme A. In the first step cysteine is conjugated to 4'-phosphopantothenate to form 4-phosphopantothenoylcysteine, in the latter compound is decarboxylated to form 4'-phosphopantotheine.</text>
</comment>
<evidence type="ECO:0000256" key="3">
    <source>
        <dbReference type="HAMAP-Rule" id="MF_02225"/>
    </source>
</evidence>
<dbReference type="HAMAP" id="MF_02225">
    <property type="entry name" value="CoaBC"/>
    <property type="match status" value="1"/>
</dbReference>
<feature type="domain" description="Flavoprotein" evidence="5">
    <location>
        <begin position="5"/>
        <end position="176"/>
    </location>
</feature>
<dbReference type="Gene3D" id="3.40.50.1950">
    <property type="entry name" value="Flavin prenyltransferase-like"/>
    <property type="match status" value="1"/>
</dbReference>
<dbReference type="PANTHER" id="PTHR14359">
    <property type="entry name" value="HOMO-OLIGOMERIC FLAVIN CONTAINING CYS DECARBOXYLASE FAMILY"/>
    <property type="match status" value="1"/>
</dbReference>
<comment type="pathway">
    <text evidence="3 4">Cofactor biosynthesis; coenzyme A biosynthesis; CoA from (R)-pantothenate: step 2/5.</text>
</comment>
<dbReference type="EMBL" id="BLXX01000008">
    <property type="protein sequence ID" value="GFO60457.1"/>
    <property type="molecule type" value="Genomic_DNA"/>
</dbReference>
<keyword evidence="2 3" id="KW-0456">Lyase</keyword>
<feature type="binding site" evidence="3">
    <location>
        <position position="287"/>
    </location>
    <ligand>
        <name>CTP</name>
        <dbReference type="ChEBI" id="CHEBI:37563"/>
    </ligand>
</feature>
<keyword evidence="3" id="KW-0479">Metal-binding</keyword>
<dbReference type="SUPFAM" id="SSF102645">
    <property type="entry name" value="CoaB-like"/>
    <property type="match status" value="1"/>
</dbReference>
<comment type="caution">
    <text evidence="3">Lacks conserved residue(s) required for the propagation of feature annotation.</text>
</comment>
<proteinExistence type="inferred from homology"/>
<dbReference type="EC" id="4.1.1.36" evidence="3"/>
<dbReference type="Proteomes" id="UP000556026">
    <property type="component" value="Unassembled WGS sequence"/>
</dbReference>
<keyword evidence="3" id="KW-0460">Magnesium</keyword>
<comment type="pathway">
    <text evidence="3 4">Cofactor biosynthesis; coenzyme A biosynthesis; CoA from (R)-pantothenate: step 3/5.</text>
</comment>
<evidence type="ECO:0000259" key="6">
    <source>
        <dbReference type="Pfam" id="PF04127"/>
    </source>
</evidence>
<comment type="catalytic activity">
    <reaction evidence="3 4">
        <text>(R)-4'-phosphopantothenate + L-cysteine + CTP = N-[(R)-4-phosphopantothenoyl]-L-cysteine + CMP + diphosphate + H(+)</text>
        <dbReference type="Rhea" id="RHEA:19397"/>
        <dbReference type="ChEBI" id="CHEBI:10986"/>
        <dbReference type="ChEBI" id="CHEBI:15378"/>
        <dbReference type="ChEBI" id="CHEBI:33019"/>
        <dbReference type="ChEBI" id="CHEBI:35235"/>
        <dbReference type="ChEBI" id="CHEBI:37563"/>
        <dbReference type="ChEBI" id="CHEBI:59458"/>
        <dbReference type="ChEBI" id="CHEBI:60377"/>
        <dbReference type="EC" id="6.3.2.5"/>
    </reaction>
</comment>
<evidence type="ECO:0000313" key="7">
    <source>
        <dbReference type="EMBL" id="GFO60457.1"/>
    </source>
</evidence>
<feature type="binding site" evidence="3">
    <location>
        <position position="321"/>
    </location>
    <ligand>
        <name>CTP</name>
        <dbReference type="ChEBI" id="CHEBI:37563"/>
    </ligand>
</feature>
<organism evidence="7 8">
    <name type="scientific">Geomonas silvestris</name>
    <dbReference type="NCBI Taxonomy" id="2740184"/>
    <lineage>
        <taxon>Bacteria</taxon>
        <taxon>Pseudomonadati</taxon>
        <taxon>Thermodesulfobacteriota</taxon>
        <taxon>Desulfuromonadia</taxon>
        <taxon>Geobacterales</taxon>
        <taxon>Geobacteraceae</taxon>
        <taxon>Geomonas</taxon>
    </lineage>
</organism>
<dbReference type="InterPro" id="IPR035929">
    <property type="entry name" value="CoaB-like_sf"/>
</dbReference>
<accession>A0A6V8MKK6</accession>
<dbReference type="Pfam" id="PF04127">
    <property type="entry name" value="DFP"/>
    <property type="match status" value="1"/>
</dbReference>
<dbReference type="InterPro" id="IPR005252">
    <property type="entry name" value="CoaBC"/>
</dbReference>
<protein>
    <recommendedName>
        <fullName evidence="3">Coenzyme A biosynthesis bifunctional protein CoaBC</fullName>
    </recommendedName>
    <alternativeName>
        <fullName evidence="3">DNA/pantothenate metabolism flavoprotein</fullName>
    </alternativeName>
    <alternativeName>
        <fullName evidence="3">Phosphopantothenoylcysteine synthetase/decarboxylase</fullName>
        <shortName evidence="3">PPCS-PPCDC</shortName>
    </alternativeName>
    <domain>
        <recommendedName>
            <fullName evidence="3">Phosphopantothenoylcysteine decarboxylase</fullName>
            <shortName evidence="3">PPC decarboxylase</shortName>
            <shortName evidence="3">PPC-DC</shortName>
            <ecNumber evidence="3">4.1.1.36</ecNumber>
        </recommendedName>
        <alternativeName>
            <fullName evidence="3">CoaC</fullName>
        </alternativeName>
    </domain>
    <domain>
        <recommendedName>
            <fullName evidence="3">Phosphopantothenate--cysteine ligase</fullName>
            <ecNumber evidence="3">6.3.2.5</ecNumber>
        </recommendedName>
        <alternativeName>
            <fullName evidence="3">CoaB</fullName>
        </alternativeName>
        <alternativeName>
            <fullName evidence="3">Phosphopantothenoylcysteine synthetase</fullName>
            <shortName evidence="3">PPC synthetase</shortName>
            <shortName evidence="3">PPC-S</shortName>
        </alternativeName>
    </domain>
</protein>
<dbReference type="PANTHER" id="PTHR14359:SF6">
    <property type="entry name" value="PHOSPHOPANTOTHENOYLCYSTEINE DECARBOXYLASE"/>
    <property type="match status" value="1"/>
</dbReference>
<feature type="binding site" evidence="3">
    <location>
        <position position="277"/>
    </location>
    <ligand>
        <name>CTP</name>
        <dbReference type="ChEBI" id="CHEBI:37563"/>
    </ligand>
</feature>
<dbReference type="AlphaFoldDB" id="A0A6V8MKK6"/>